<evidence type="ECO:0000256" key="10">
    <source>
        <dbReference type="ARBA" id="ARBA00023180"/>
    </source>
</evidence>
<dbReference type="InterPro" id="IPR003609">
    <property type="entry name" value="Pan_app"/>
</dbReference>
<evidence type="ECO:0000256" key="12">
    <source>
        <dbReference type="ARBA" id="ARBA00048679"/>
    </source>
</evidence>
<dbReference type="InterPro" id="IPR024171">
    <property type="entry name" value="SRK-like_kinase"/>
</dbReference>
<dbReference type="Pfam" id="PF07714">
    <property type="entry name" value="PK_Tyr_Ser-Thr"/>
    <property type="match status" value="1"/>
</dbReference>
<evidence type="ECO:0000256" key="15">
    <source>
        <dbReference type="SAM" id="Phobius"/>
    </source>
</evidence>
<feature type="domain" description="Bulb-type lectin" evidence="18">
    <location>
        <begin position="23"/>
        <end position="152"/>
    </location>
</feature>
<dbReference type="SMART" id="SM00473">
    <property type="entry name" value="PAN_AP"/>
    <property type="match status" value="1"/>
</dbReference>
<evidence type="ECO:0000256" key="7">
    <source>
        <dbReference type="ARBA" id="ARBA00022777"/>
    </source>
</evidence>
<dbReference type="CDD" id="cd14066">
    <property type="entry name" value="STKc_IRAK"/>
    <property type="match status" value="1"/>
</dbReference>
<dbReference type="PROSITE" id="PS00108">
    <property type="entry name" value="PROTEIN_KINASE_ST"/>
    <property type="match status" value="1"/>
</dbReference>
<dbReference type="EMBL" id="JBBNAF010000012">
    <property type="protein sequence ID" value="KAK9092206.1"/>
    <property type="molecule type" value="Genomic_DNA"/>
</dbReference>
<keyword evidence="10" id="KW-0325">Glycoprotein</keyword>
<dbReference type="InterPro" id="IPR011009">
    <property type="entry name" value="Kinase-like_dom_sf"/>
</dbReference>
<dbReference type="GO" id="GO:0004674">
    <property type="term" value="F:protein serine/threonine kinase activity"/>
    <property type="evidence" value="ECO:0007669"/>
    <property type="project" value="UniProtKB-KW"/>
</dbReference>
<dbReference type="SMART" id="SM00108">
    <property type="entry name" value="B_lectin"/>
    <property type="match status" value="1"/>
</dbReference>
<feature type="chain" id="PRO_5042994105" description="Receptor-like serine/threonine-protein kinase" evidence="16">
    <location>
        <begin position="23"/>
        <end position="888"/>
    </location>
</feature>
<feature type="domain" description="Apple" evidence="19">
    <location>
        <begin position="351"/>
        <end position="432"/>
    </location>
</feature>
<evidence type="ECO:0000256" key="8">
    <source>
        <dbReference type="ARBA" id="ARBA00022840"/>
    </source>
</evidence>
<dbReference type="Gene3D" id="3.30.200.20">
    <property type="entry name" value="Phosphorylase Kinase, domain 1"/>
    <property type="match status" value="1"/>
</dbReference>
<dbReference type="InterPro" id="IPR001245">
    <property type="entry name" value="Ser-Thr/Tyr_kinase_cat_dom"/>
</dbReference>
<dbReference type="Gene3D" id="2.90.10.10">
    <property type="entry name" value="Bulb-type lectin domain"/>
    <property type="match status" value="1"/>
</dbReference>
<dbReference type="Proteomes" id="UP001420932">
    <property type="component" value="Unassembled WGS sequence"/>
</dbReference>
<dbReference type="InterPro" id="IPR036426">
    <property type="entry name" value="Bulb-type_lectin_dom_sf"/>
</dbReference>
<dbReference type="SUPFAM" id="SSF51110">
    <property type="entry name" value="alpha-D-mannose-specific plant lectins"/>
    <property type="match status" value="1"/>
</dbReference>
<evidence type="ECO:0000259" key="19">
    <source>
        <dbReference type="PROSITE" id="PS50948"/>
    </source>
</evidence>
<keyword evidence="15" id="KW-0812">Transmembrane</keyword>
<dbReference type="PROSITE" id="PS50948">
    <property type="entry name" value="PAN"/>
    <property type="match status" value="1"/>
</dbReference>
<accession>A0AAP0HPW9</accession>
<dbReference type="InterPro" id="IPR000858">
    <property type="entry name" value="S_locus_glycoprot_dom"/>
</dbReference>
<dbReference type="EC" id="2.7.11.1" evidence="13"/>
<dbReference type="InterPro" id="IPR017441">
    <property type="entry name" value="Protein_kinase_ATP_BS"/>
</dbReference>
<proteinExistence type="inferred from homology"/>
<evidence type="ECO:0000256" key="14">
    <source>
        <dbReference type="PROSITE-ProRule" id="PRU10141"/>
    </source>
</evidence>
<reference evidence="20 21" key="1">
    <citation type="submission" date="2024-01" db="EMBL/GenBank/DDBJ databases">
        <title>Genome assemblies of Stephania.</title>
        <authorList>
            <person name="Yang L."/>
        </authorList>
    </citation>
    <scope>NUCLEOTIDE SEQUENCE [LARGE SCALE GENOMIC DNA]</scope>
    <source>
        <strain evidence="20">YNDBR</strain>
        <tissue evidence="20">Leaf</tissue>
    </source>
</reference>
<organism evidence="20 21">
    <name type="scientific">Stephania yunnanensis</name>
    <dbReference type="NCBI Taxonomy" id="152371"/>
    <lineage>
        <taxon>Eukaryota</taxon>
        <taxon>Viridiplantae</taxon>
        <taxon>Streptophyta</taxon>
        <taxon>Embryophyta</taxon>
        <taxon>Tracheophyta</taxon>
        <taxon>Spermatophyta</taxon>
        <taxon>Magnoliopsida</taxon>
        <taxon>Ranunculales</taxon>
        <taxon>Menispermaceae</taxon>
        <taxon>Menispermoideae</taxon>
        <taxon>Cissampelideae</taxon>
        <taxon>Stephania</taxon>
    </lineage>
</organism>
<keyword evidence="6 13" id="KW-0547">Nucleotide-binding</keyword>
<dbReference type="FunFam" id="3.30.200.20:FF:000195">
    <property type="entry name" value="G-type lectin S-receptor-like serine/threonine-protein kinase"/>
    <property type="match status" value="1"/>
</dbReference>
<keyword evidence="9" id="KW-1015">Disulfide bond</keyword>
<evidence type="ECO:0000256" key="9">
    <source>
        <dbReference type="ARBA" id="ARBA00023157"/>
    </source>
</evidence>
<feature type="domain" description="Protein kinase" evidence="17">
    <location>
        <begin position="527"/>
        <end position="804"/>
    </location>
</feature>
<comment type="catalytic activity">
    <reaction evidence="11 13">
        <text>L-threonyl-[protein] + ATP = O-phospho-L-threonyl-[protein] + ADP + H(+)</text>
        <dbReference type="Rhea" id="RHEA:46608"/>
        <dbReference type="Rhea" id="RHEA-COMP:11060"/>
        <dbReference type="Rhea" id="RHEA-COMP:11605"/>
        <dbReference type="ChEBI" id="CHEBI:15378"/>
        <dbReference type="ChEBI" id="CHEBI:30013"/>
        <dbReference type="ChEBI" id="CHEBI:30616"/>
        <dbReference type="ChEBI" id="CHEBI:61977"/>
        <dbReference type="ChEBI" id="CHEBI:456216"/>
        <dbReference type="EC" id="2.7.11.1"/>
    </reaction>
</comment>
<dbReference type="InterPro" id="IPR008271">
    <property type="entry name" value="Ser/Thr_kinase_AS"/>
</dbReference>
<dbReference type="PANTHER" id="PTHR27002:SF1095">
    <property type="entry name" value="G-TYPE LECTIN S-RECEPTOR-LIKE SERINE_THREONINE-PROTEIN KINASE RKS1"/>
    <property type="match status" value="1"/>
</dbReference>
<evidence type="ECO:0000256" key="13">
    <source>
        <dbReference type="PIRNR" id="PIRNR000641"/>
    </source>
</evidence>
<keyword evidence="15" id="KW-1133">Transmembrane helix</keyword>
<keyword evidence="4 13" id="KW-0808">Transferase</keyword>
<dbReference type="Pfam" id="PF08276">
    <property type="entry name" value="PAN_2"/>
    <property type="match status" value="1"/>
</dbReference>
<dbReference type="FunFam" id="1.10.510.10:FF:000060">
    <property type="entry name" value="G-type lectin S-receptor-like serine/threonine-protein kinase"/>
    <property type="match status" value="1"/>
</dbReference>
<dbReference type="InterPro" id="IPR001480">
    <property type="entry name" value="Bulb-type_lectin_dom"/>
</dbReference>
<evidence type="ECO:0000256" key="16">
    <source>
        <dbReference type="SAM" id="SignalP"/>
    </source>
</evidence>
<dbReference type="Pfam" id="PF01453">
    <property type="entry name" value="B_lectin"/>
    <property type="match status" value="1"/>
</dbReference>
<keyword evidence="15" id="KW-0472">Membrane</keyword>
<dbReference type="SMART" id="SM00220">
    <property type="entry name" value="S_TKc"/>
    <property type="match status" value="1"/>
</dbReference>
<comment type="caution">
    <text evidence="20">The sequence shown here is derived from an EMBL/GenBank/DDBJ whole genome shotgun (WGS) entry which is preliminary data.</text>
</comment>
<feature type="binding site" evidence="14">
    <location>
        <position position="555"/>
    </location>
    <ligand>
        <name>ATP</name>
        <dbReference type="ChEBI" id="CHEBI:30616"/>
    </ligand>
</feature>
<dbReference type="FunFam" id="2.90.10.10:FF:000005">
    <property type="entry name" value="G-type lectin S-receptor-like serine/threonine-protein kinase"/>
    <property type="match status" value="1"/>
</dbReference>
<dbReference type="CDD" id="cd01098">
    <property type="entry name" value="PAN_AP_plant"/>
    <property type="match status" value="1"/>
</dbReference>
<comment type="catalytic activity">
    <reaction evidence="12 13">
        <text>L-seryl-[protein] + ATP = O-phospho-L-seryl-[protein] + ADP + H(+)</text>
        <dbReference type="Rhea" id="RHEA:17989"/>
        <dbReference type="Rhea" id="RHEA-COMP:9863"/>
        <dbReference type="Rhea" id="RHEA-COMP:11604"/>
        <dbReference type="ChEBI" id="CHEBI:15378"/>
        <dbReference type="ChEBI" id="CHEBI:29999"/>
        <dbReference type="ChEBI" id="CHEBI:30616"/>
        <dbReference type="ChEBI" id="CHEBI:83421"/>
        <dbReference type="ChEBI" id="CHEBI:456216"/>
        <dbReference type="EC" id="2.7.11.1"/>
    </reaction>
</comment>
<dbReference type="GO" id="GO:0005886">
    <property type="term" value="C:plasma membrane"/>
    <property type="evidence" value="ECO:0007669"/>
    <property type="project" value="UniProtKB-SubCell"/>
</dbReference>
<feature type="transmembrane region" description="Helical" evidence="15">
    <location>
        <begin position="454"/>
        <end position="476"/>
    </location>
</feature>
<evidence type="ECO:0000259" key="18">
    <source>
        <dbReference type="PROSITE" id="PS50927"/>
    </source>
</evidence>
<evidence type="ECO:0000256" key="1">
    <source>
        <dbReference type="ARBA" id="ARBA00004251"/>
    </source>
</evidence>
<dbReference type="Pfam" id="PF00954">
    <property type="entry name" value="S_locus_glycop"/>
    <property type="match status" value="1"/>
</dbReference>
<comment type="subcellular location">
    <subcellularLocation>
        <location evidence="1">Cell membrane</location>
        <topology evidence="1">Single-pass type I membrane protein</topology>
    </subcellularLocation>
</comment>
<dbReference type="PROSITE" id="PS50011">
    <property type="entry name" value="PROTEIN_KINASE_DOM"/>
    <property type="match status" value="1"/>
</dbReference>
<dbReference type="GO" id="GO:0048544">
    <property type="term" value="P:recognition of pollen"/>
    <property type="evidence" value="ECO:0007669"/>
    <property type="project" value="InterPro"/>
</dbReference>
<comment type="similarity">
    <text evidence="13">Belongs to the protein kinase superfamily. Ser/Thr protein kinase family.</text>
</comment>
<dbReference type="SUPFAM" id="SSF56112">
    <property type="entry name" value="Protein kinase-like (PK-like)"/>
    <property type="match status" value="1"/>
</dbReference>
<dbReference type="CDD" id="cd00028">
    <property type="entry name" value="B_lectin"/>
    <property type="match status" value="1"/>
</dbReference>
<gene>
    <name evidence="20" type="ORF">Syun_027117</name>
</gene>
<protein>
    <recommendedName>
        <fullName evidence="13">Receptor-like serine/threonine-protein kinase</fullName>
        <ecNumber evidence="13">2.7.11.1</ecNumber>
    </recommendedName>
</protein>
<dbReference type="GO" id="GO:0005524">
    <property type="term" value="F:ATP binding"/>
    <property type="evidence" value="ECO:0007669"/>
    <property type="project" value="UniProtKB-UniRule"/>
</dbReference>
<evidence type="ECO:0000259" key="17">
    <source>
        <dbReference type="PROSITE" id="PS50011"/>
    </source>
</evidence>
<evidence type="ECO:0000256" key="6">
    <source>
        <dbReference type="ARBA" id="ARBA00022741"/>
    </source>
</evidence>
<dbReference type="PIRSF" id="PIRSF000641">
    <property type="entry name" value="SRK"/>
    <property type="match status" value="1"/>
</dbReference>
<keyword evidence="21" id="KW-1185">Reference proteome</keyword>
<evidence type="ECO:0000256" key="5">
    <source>
        <dbReference type="ARBA" id="ARBA00022729"/>
    </source>
</evidence>
<keyword evidence="5 16" id="KW-0732">Signal</keyword>
<keyword evidence="2" id="KW-1003">Cell membrane</keyword>
<evidence type="ECO:0000313" key="21">
    <source>
        <dbReference type="Proteomes" id="UP001420932"/>
    </source>
</evidence>
<evidence type="ECO:0000313" key="20">
    <source>
        <dbReference type="EMBL" id="KAK9092206.1"/>
    </source>
</evidence>
<dbReference type="PROSITE" id="PS00107">
    <property type="entry name" value="PROTEIN_KINASE_ATP"/>
    <property type="match status" value="1"/>
</dbReference>
<sequence>MALLLALLIVCHTLFTTHLCSATDTITHNTTLRDGDTIVSNGGTFALGFFSPGNSRKRYVGIWYNKVSEQTVVWVANRANPINSSSSGLLGIDSRANLVIFDGNQTNPVWSNDVSIPITERTNSSSLFYKLLDSGNLVLVDENRGSPVSSPVFSPVFLWQSFDFPTHTILPGMKIGVNLKSGLNWTLTSWKSPDDPSIGDYSVRVDRSGPPEFFLRSGSRPIWRTGVWNLEGWSGIPRMLQEDVLNYSFVNSPDEISFSYIIYNTSIFSRLYLIDSGTIQRSVWLDSGRRWNRFWEAPGDRCDNFGECGAFGMCNPNNAWICSCLPGFEPKSPKDWNNLDRSQGCLRKRVCDNGDGFLRLLKIKIPDASNARVNMSMSIKVCEGECRKNCSCTGYASVGGNGDVSSCLMWFGDLVDIREYLDGGQEFFLRVDAVELANAATRSQSKGSSSRKKLVLIGVLVAVALLIFVAAFYYLFRRVKRRGYVQRKRHPKPPFSLPISDNYEEANASFELPSLDLDTMIVATENFSPANKLGTGGFGSVYKGKLPDGRQVAVKRLSKNSGQGVTEFKNEVMVIAKLQHRNLVQIIGCCVTNEEKILIYEYMPNKSLDFLLFDRTRSVSLDWGMRHDIILGIARGVLYLHQDSRLRIIHRDLKASNILLDAEMNPKISDFGMAKIFGGNQTQANTNRVVGTYGYMSPEYALDGLFSIKSDVFSFGVLLLEIISGKKNSGYYHEDSSMNLIKHAWELWREGRALELVDPSMGSSFPKEEVMKFIQVGILCVQENAKDRPTMSSVIFMLDNETTIPIPKQAAFVLISKPNSPSTSTSGTGSHSVSEMSMTIIEGRVRSVKAGPSCIHESLEVSRTMLFAALMLIGKYVATEKPTVPDFV</sequence>
<dbReference type="InterPro" id="IPR000719">
    <property type="entry name" value="Prot_kinase_dom"/>
</dbReference>
<evidence type="ECO:0000256" key="11">
    <source>
        <dbReference type="ARBA" id="ARBA00047899"/>
    </source>
</evidence>
<dbReference type="AlphaFoldDB" id="A0AAP0HPW9"/>
<dbReference type="PANTHER" id="PTHR27002">
    <property type="entry name" value="RECEPTOR-LIKE SERINE/THREONINE-PROTEIN KINASE SD1-8"/>
    <property type="match status" value="1"/>
</dbReference>
<dbReference type="Gene3D" id="1.10.510.10">
    <property type="entry name" value="Transferase(Phosphotransferase) domain 1"/>
    <property type="match status" value="1"/>
</dbReference>
<keyword evidence="8 13" id="KW-0067">ATP-binding</keyword>
<keyword evidence="7 13" id="KW-0418">Kinase</keyword>
<evidence type="ECO:0000256" key="3">
    <source>
        <dbReference type="ARBA" id="ARBA00022527"/>
    </source>
</evidence>
<keyword evidence="3 13" id="KW-0723">Serine/threonine-protein kinase</keyword>
<feature type="signal peptide" evidence="16">
    <location>
        <begin position="1"/>
        <end position="22"/>
    </location>
</feature>
<dbReference type="PROSITE" id="PS50927">
    <property type="entry name" value="BULB_LECTIN"/>
    <property type="match status" value="1"/>
</dbReference>
<evidence type="ECO:0000256" key="2">
    <source>
        <dbReference type="ARBA" id="ARBA00022475"/>
    </source>
</evidence>
<name>A0AAP0HPW9_9MAGN</name>
<evidence type="ECO:0000256" key="4">
    <source>
        <dbReference type="ARBA" id="ARBA00022679"/>
    </source>
</evidence>